<accession>A0A0C9R073</accession>
<protein>
    <submittedName>
        <fullName evidence="1">RpoB_3 protein</fullName>
    </submittedName>
</protein>
<evidence type="ECO:0000313" key="1">
    <source>
        <dbReference type="EMBL" id="JAG71132.1"/>
    </source>
</evidence>
<name>A0A0C9R073_9HYME</name>
<proteinExistence type="predicted"/>
<reference evidence="1" key="1">
    <citation type="submission" date="2015-01" db="EMBL/GenBank/DDBJ databases">
        <title>Transcriptome Assembly of Fopius arisanus.</title>
        <authorList>
            <person name="Geib S."/>
        </authorList>
    </citation>
    <scope>NUCLEOTIDE SEQUENCE</scope>
</reference>
<dbReference type="AlphaFoldDB" id="A0A0C9R073"/>
<sequence>MLLLDNSISLTDSNFDNLTDIIEDQFPKFQSGLYDISVDICMEIPKDDTFNKPDMLRATVYTICGEIFFKHNYWSSISSLVAHHMGRSLNLTNSVWVPVQGKRLVYLGKTKISGHTYGVNEYEKLPLVYDSITYSDNICATNVILKYFVSVFLTPGVVAAESIYAKHGFRTDYDSFNYKKKHMDDIFKGHKAENLKVYDHHLAWSRVYNVLAAYRENITNQLPPIPHSSSQRHQFFIIKLLIIQWFKRLSSNYLVKPAFLLSIISHETLN</sequence>
<dbReference type="EMBL" id="GBYB01001365">
    <property type="protein sequence ID" value="JAG71132.1"/>
    <property type="molecule type" value="Transcribed_RNA"/>
</dbReference>
<organism evidence="1">
    <name type="scientific">Fopius arisanus</name>
    <dbReference type="NCBI Taxonomy" id="64838"/>
    <lineage>
        <taxon>Eukaryota</taxon>
        <taxon>Metazoa</taxon>
        <taxon>Ecdysozoa</taxon>
        <taxon>Arthropoda</taxon>
        <taxon>Hexapoda</taxon>
        <taxon>Insecta</taxon>
        <taxon>Pterygota</taxon>
        <taxon>Neoptera</taxon>
        <taxon>Endopterygota</taxon>
        <taxon>Hymenoptera</taxon>
        <taxon>Apocrita</taxon>
        <taxon>Ichneumonoidea</taxon>
        <taxon>Braconidae</taxon>
        <taxon>Opiinae</taxon>
        <taxon>Fopius</taxon>
    </lineage>
</organism>
<gene>
    <name evidence="1" type="primary">rpoB_3</name>
    <name evidence="1" type="ORF">g.33809</name>
</gene>